<dbReference type="EMBL" id="HBFG01001908">
    <property type="protein sequence ID" value="CAD8729941.1"/>
    <property type="molecule type" value="Transcribed_RNA"/>
</dbReference>
<protein>
    <submittedName>
        <fullName evidence="2">Uncharacterized protein</fullName>
    </submittedName>
</protein>
<keyword evidence="1" id="KW-0732">Signal</keyword>
<gene>
    <name evidence="2" type="ORF">PDEL0327_LOCUS1434</name>
</gene>
<dbReference type="AlphaFoldDB" id="A0A7S0TEI1"/>
<proteinExistence type="predicted"/>
<name>A0A7S0TEI1_9STRA</name>
<reference evidence="2" key="1">
    <citation type="submission" date="2021-01" db="EMBL/GenBank/DDBJ databases">
        <authorList>
            <person name="Corre E."/>
            <person name="Pelletier E."/>
            <person name="Niang G."/>
            <person name="Scheremetjew M."/>
            <person name="Finn R."/>
            <person name="Kale V."/>
            <person name="Holt S."/>
            <person name="Cochrane G."/>
            <person name="Meng A."/>
            <person name="Brown T."/>
            <person name="Cohen L."/>
        </authorList>
    </citation>
    <scope>NUCLEOTIDE SEQUENCE</scope>
    <source>
        <strain evidence="2">B596</strain>
    </source>
</reference>
<feature type="signal peptide" evidence="1">
    <location>
        <begin position="1"/>
        <end position="19"/>
    </location>
</feature>
<organism evidence="2">
    <name type="scientific">Pseudo-nitzschia delicatissima</name>
    <dbReference type="NCBI Taxonomy" id="44447"/>
    <lineage>
        <taxon>Eukaryota</taxon>
        <taxon>Sar</taxon>
        <taxon>Stramenopiles</taxon>
        <taxon>Ochrophyta</taxon>
        <taxon>Bacillariophyta</taxon>
        <taxon>Bacillariophyceae</taxon>
        <taxon>Bacillariophycidae</taxon>
        <taxon>Bacillariales</taxon>
        <taxon>Bacillariaceae</taxon>
        <taxon>Pseudo-nitzschia</taxon>
    </lineage>
</organism>
<evidence type="ECO:0000313" key="2">
    <source>
        <dbReference type="EMBL" id="CAD8729941.1"/>
    </source>
</evidence>
<sequence length="200" mass="19647">MKFVFSTTILASVVAPAVSFSYLDSLGGSAPAPSNGASYADAIAAPAPVAPAAPAAPAAIYESSFGDVELAATSAGYLDSMNIGEEVSGPGMLAYKDSLAAASALSGGSGMMAYKDALPVVNSLQGGSGLNTHVDTLSPSSFDGMSYSPFGESAVSFSGSSSSDGVSFTLETGDISGLVDGLGPGGTLRLTGSIDNISYN</sequence>
<evidence type="ECO:0000256" key="1">
    <source>
        <dbReference type="SAM" id="SignalP"/>
    </source>
</evidence>
<feature type="chain" id="PRO_5031279411" evidence="1">
    <location>
        <begin position="20"/>
        <end position="200"/>
    </location>
</feature>
<accession>A0A7S0TEI1</accession>